<reference evidence="3 4" key="1">
    <citation type="submission" date="2013-04" db="EMBL/GenBank/DDBJ databases">
        <title>The Genome Sequence of Parabacteroides goldsteinii DSM 19448.</title>
        <authorList>
            <consortium name="The Broad Institute Genomics Platform"/>
            <person name="Earl A."/>
            <person name="Ward D."/>
            <person name="Feldgarden M."/>
            <person name="Gevers D."/>
            <person name="Martens E."/>
            <person name="Sakamoto M."/>
            <person name="Benno Y."/>
            <person name="Song Y."/>
            <person name="Liu C."/>
            <person name="Lee J."/>
            <person name="Bolanos M."/>
            <person name="Vaisanen M.L."/>
            <person name="Finegold S.M."/>
            <person name="Walker B."/>
            <person name="Young S."/>
            <person name="Zeng Q."/>
            <person name="Gargeya S."/>
            <person name="Fitzgerald M."/>
            <person name="Haas B."/>
            <person name="Abouelleil A."/>
            <person name="Allen A.W."/>
            <person name="Alvarado L."/>
            <person name="Arachchi H.M."/>
            <person name="Berlin A.M."/>
            <person name="Chapman S.B."/>
            <person name="Gainer-Dewar J."/>
            <person name="Goldberg J."/>
            <person name="Griggs A."/>
            <person name="Gujja S."/>
            <person name="Hansen M."/>
            <person name="Howarth C."/>
            <person name="Imamovic A."/>
            <person name="Ireland A."/>
            <person name="Larimer J."/>
            <person name="McCowan C."/>
            <person name="Murphy C."/>
            <person name="Pearson M."/>
            <person name="Poon T.W."/>
            <person name="Priest M."/>
            <person name="Roberts A."/>
            <person name="Saif S."/>
            <person name="Shea T."/>
            <person name="Sisk P."/>
            <person name="Sykes S."/>
            <person name="Wortman J."/>
            <person name="Nusbaum C."/>
            <person name="Birren B."/>
        </authorList>
    </citation>
    <scope>NUCLEOTIDE SEQUENCE [LARGE SCALE GENOMIC DNA]</scope>
    <source>
        <strain evidence="3 4">DSM 19448</strain>
    </source>
</reference>
<protein>
    <submittedName>
        <fullName evidence="3">Uncharacterized protein</fullName>
    </submittedName>
</protein>
<sequence length="258" mass="27703">MTQIKAIAHVNNLTKDDSTDYYLIPQILATLGPDGIIERLRKREIATKNVDGKSFVETFLEECSVASAEGYNIVTSFFKSSIGLQGVVYAEDLGHPIAANRLKVLVNLTQGEGAKKAIEGTSIFAYEQTGAVGPIIQAVMDPTEMVASHLNPGSMVLIQGMRLALKGDAESVGILFTNADDSSKTVFITPAKVYPNTSTKLQFVLPPEVTEGTWFITVTTQASGNSTILTKEPRSYQFNTILKVGNAGSGGGDRPEIE</sequence>
<dbReference type="InterPro" id="IPR027824">
    <property type="entry name" value="DUF4469"/>
</dbReference>
<dbReference type="Gene3D" id="2.70.50.70">
    <property type="match status" value="1"/>
</dbReference>
<dbReference type="Pfam" id="PF14848">
    <property type="entry name" value="HU-DNA_bdg"/>
    <property type="match status" value="1"/>
</dbReference>
<organism evidence="3 4">
    <name type="scientific">Parabacteroides goldsteinii DSM 19448 = WAL 12034</name>
    <dbReference type="NCBI Taxonomy" id="927665"/>
    <lineage>
        <taxon>Bacteria</taxon>
        <taxon>Pseudomonadati</taxon>
        <taxon>Bacteroidota</taxon>
        <taxon>Bacteroidia</taxon>
        <taxon>Bacteroidales</taxon>
        <taxon>Tannerellaceae</taxon>
        <taxon>Parabacteroides</taxon>
    </lineage>
</organism>
<dbReference type="AlphaFoldDB" id="A0A0F5JKS9"/>
<accession>A0A0F5JKS9</accession>
<evidence type="ECO:0000313" key="4">
    <source>
        <dbReference type="Proteomes" id="UP000033047"/>
    </source>
</evidence>
<dbReference type="EMBL" id="AQHV01000006">
    <property type="protein sequence ID" value="KKB58175.1"/>
    <property type="molecule type" value="Genomic_DNA"/>
</dbReference>
<evidence type="ECO:0000259" key="1">
    <source>
        <dbReference type="Pfam" id="PF14734"/>
    </source>
</evidence>
<dbReference type="HOGENOM" id="CLU_1029180_0_0_10"/>
<proteinExistence type="predicted"/>
<feature type="domain" description="Bvu-2165-like IHF-HU-like DNA-binding" evidence="2">
    <location>
        <begin position="5"/>
        <end position="123"/>
    </location>
</feature>
<dbReference type="Pfam" id="PF14734">
    <property type="entry name" value="DUF4469"/>
    <property type="match status" value="1"/>
</dbReference>
<dbReference type="GeneID" id="69982233"/>
<dbReference type="Proteomes" id="UP000033047">
    <property type="component" value="Unassembled WGS sequence"/>
</dbReference>
<gene>
    <name evidence="3" type="ORF">HMPREF1535_00996</name>
</gene>
<comment type="caution">
    <text evidence="3">The sequence shown here is derived from an EMBL/GenBank/DDBJ whole genome shotgun (WGS) entry which is preliminary data.</text>
</comment>
<dbReference type="RefSeq" id="WP_010801846.1">
    <property type="nucleotide sequence ID" value="NZ_KQ033912.1"/>
</dbReference>
<feature type="domain" description="DUF4469" evidence="1">
    <location>
        <begin position="136"/>
        <end position="235"/>
    </location>
</feature>
<evidence type="ECO:0000259" key="2">
    <source>
        <dbReference type="Pfam" id="PF14848"/>
    </source>
</evidence>
<dbReference type="PATRIC" id="fig|927665.4.peg.1018"/>
<name>A0A0F5JKS9_9BACT</name>
<evidence type="ECO:0000313" key="3">
    <source>
        <dbReference type="EMBL" id="KKB58175.1"/>
    </source>
</evidence>
<dbReference type="CDD" id="cd12843">
    <property type="entry name" value="Bvu_2165_C_like"/>
    <property type="match status" value="1"/>
</dbReference>
<dbReference type="InterPro" id="IPR049893">
    <property type="entry name" value="Bvu_2165-like_IHF-HU-DNA_bdg"/>
</dbReference>